<dbReference type="GO" id="GO:0006974">
    <property type="term" value="P:DNA damage response"/>
    <property type="evidence" value="ECO:0007669"/>
    <property type="project" value="TreeGrafter"/>
</dbReference>
<dbReference type="EMBL" id="PCSX01000012">
    <property type="protein sequence ID" value="PIP58361.1"/>
    <property type="molecule type" value="Genomic_DNA"/>
</dbReference>
<evidence type="ECO:0000256" key="1">
    <source>
        <dbReference type="SAM" id="Phobius"/>
    </source>
</evidence>
<dbReference type="InterPro" id="IPR007497">
    <property type="entry name" value="SIMPL/DUF541"/>
</dbReference>
<keyword evidence="1" id="KW-1133">Transmembrane helix</keyword>
<comment type="caution">
    <text evidence="2">The sequence shown here is derived from an EMBL/GenBank/DDBJ whole genome shotgun (WGS) entry which is preliminary data.</text>
</comment>
<dbReference type="AlphaFoldDB" id="A0A2H0BL56"/>
<dbReference type="Gene3D" id="3.30.110.170">
    <property type="entry name" value="Protein of unknown function (DUF541), domain 1"/>
    <property type="match status" value="1"/>
</dbReference>
<dbReference type="Proteomes" id="UP000229334">
    <property type="component" value="Unassembled WGS sequence"/>
</dbReference>
<accession>A0A2H0BL56</accession>
<sequence length="276" mass="29452">MLTQEKIKIAVSVAGIVTLLSFAVSAFIYVKAYDRSTVYSAPSISVSGTGKIIASPDVARFNYSIITESGKDIKNSKIDNDKKSTAIVDFLKKQGVPEEDIKTTSYKMTPRYQSYNCLTPLRVSVVEKTSISSNSRACPPPTIAGYTFNTAVEVTLRDFAKQDLNQLVSGVVDAGANNVSALRFELADPSSARTLVKAQAIRKAMDQAKQLAKTGGFSLGRLLAIDEQGGGGIYYEKATLGIGGSADSLSLPTSVPTLPVGSQEISITVTLRYSLD</sequence>
<dbReference type="Gene3D" id="3.30.70.2970">
    <property type="entry name" value="Protein of unknown function (DUF541), domain 2"/>
    <property type="match status" value="1"/>
</dbReference>
<reference evidence="2 3" key="1">
    <citation type="submission" date="2017-09" db="EMBL/GenBank/DDBJ databases">
        <title>Depth-based differentiation of microbial function through sediment-hosted aquifers and enrichment of novel symbionts in the deep terrestrial subsurface.</title>
        <authorList>
            <person name="Probst A.J."/>
            <person name="Ladd B."/>
            <person name="Jarett J.K."/>
            <person name="Geller-Mcgrath D.E."/>
            <person name="Sieber C.M."/>
            <person name="Emerson J.B."/>
            <person name="Anantharaman K."/>
            <person name="Thomas B.C."/>
            <person name="Malmstrom R."/>
            <person name="Stieglmeier M."/>
            <person name="Klingl A."/>
            <person name="Woyke T."/>
            <person name="Ryan C.M."/>
            <person name="Banfield J.F."/>
        </authorList>
    </citation>
    <scope>NUCLEOTIDE SEQUENCE [LARGE SCALE GENOMIC DNA]</scope>
    <source>
        <strain evidence="2">CG22_combo_CG10-13_8_21_14_all_37_9</strain>
    </source>
</reference>
<keyword evidence="1" id="KW-0812">Transmembrane</keyword>
<gene>
    <name evidence="2" type="ORF">COX02_00700</name>
</gene>
<evidence type="ECO:0008006" key="4">
    <source>
        <dbReference type="Google" id="ProtNLM"/>
    </source>
</evidence>
<evidence type="ECO:0000313" key="3">
    <source>
        <dbReference type="Proteomes" id="UP000229334"/>
    </source>
</evidence>
<evidence type="ECO:0000313" key="2">
    <source>
        <dbReference type="EMBL" id="PIP58361.1"/>
    </source>
</evidence>
<feature type="transmembrane region" description="Helical" evidence="1">
    <location>
        <begin position="7"/>
        <end position="30"/>
    </location>
</feature>
<name>A0A2H0BL56_9BACT</name>
<dbReference type="PANTHER" id="PTHR34387">
    <property type="entry name" value="SLR1258 PROTEIN"/>
    <property type="match status" value="1"/>
</dbReference>
<dbReference type="Pfam" id="PF04402">
    <property type="entry name" value="SIMPL"/>
    <property type="match status" value="1"/>
</dbReference>
<organism evidence="2 3">
    <name type="scientific">Candidatus Vogelbacteria bacterium CG22_combo_CG10-13_8_21_14_all_37_9</name>
    <dbReference type="NCBI Taxonomy" id="1975046"/>
    <lineage>
        <taxon>Bacteria</taxon>
        <taxon>Candidatus Vogeliibacteriota</taxon>
    </lineage>
</organism>
<protein>
    <recommendedName>
        <fullName evidence="4">SIMPL domain-containing protein</fullName>
    </recommendedName>
</protein>
<proteinExistence type="predicted"/>
<dbReference type="PANTHER" id="PTHR34387:SF1">
    <property type="entry name" value="PERIPLASMIC IMMUNOGENIC PROTEIN"/>
    <property type="match status" value="1"/>
</dbReference>
<keyword evidence="1" id="KW-0472">Membrane</keyword>
<dbReference type="InterPro" id="IPR052022">
    <property type="entry name" value="26kDa_periplasmic_antigen"/>
</dbReference>